<gene>
    <name evidence="1" type="ORF">E5357_15645</name>
</gene>
<sequence length="364" mass="39306">MISENQKISQRQFGRMVVMDWLAKAALLLPGFAENESGRSFILSLIAGVSLAVAYAWVVGWTARHMEQGMYAYTAERLGGGCAKVLMLFYFCYALMNSVLLVRLFGVVAQVFVLPEMSQSVLMAAVVLGGVYIISGGLEVRARVSEVLFSALLYPLLFLLVCAAFSTESGYLGTGRAEFSMQTAKHGLQTFIAFGGTGIFLFLGPSLNKRENTGRTLVRAAIVTGVSVLALCLASIGSFGESGMRALPWPAITLMSSAVIPGSFFQRWDVVFTGLMLATLFPAVGAGMYYLKFLSEGLMGKGKNRGGGRNIGIGFLVYLFALWCGTYDTAFRVFTVVNGYVCVPILVIFTLTLAIVECAGRRRG</sequence>
<reference evidence="1" key="1">
    <citation type="submission" date="2019-04" db="EMBL/GenBank/DDBJ databases">
        <title>Microbes associate with the intestines of laboratory mice.</title>
        <authorList>
            <person name="Navarre W."/>
            <person name="Wong E."/>
            <person name="Huang K."/>
            <person name="Tropini C."/>
            <person name="Ng K."/>
            <person name="Yu B."/>
        </authorList>
    </citation>
    <scope>NUCLEOTIDE SEQUENCE</scope>
    <source>
        <strain evidence="1">NM72_1-8</strain>
    </source>
</reference>
<name>A0AC61QVS5_9FIRM</name>
<organism evidence="1 2">
    <name type="scientific">Hominisplanchenecus murintestinalis</name>
    <dbReference type="NCBI Taxonomy" id="2941517"/>
    <lineage>
        <taxon>Bacteria</taxon>
        <taxon>Bacillati</taxon>
        <taxon>Bacillota</taxon>
        <taxon>Clostridia</taxon>
        <taxon>Lachnospirales</taxon>
        <taxon>Lachnospiraceae</taxon>
        <taxon>Hominisplanchenecus</taxon>
    </lineage>
</organism>
<evidence type="ECO:0000313" key="2">
    <source>
        <dbReference type="Proteomes" id="UP000307720"/>
    </source>
</evidence>
<keyword evidence="2" id="KW-1185">Reference proteome</keyword>
<dbReference type="Proteomes" id="UP000307720">
    <property type="component" value="Unassembled WGS sequence"/>
</dbReference>
<evidence type="ECO:0000313" key="1">
    <source>
        <dbReference type="EMBL" id="TGX96599.1"/>
    </source>
</evidence>
<comment type="caution">
    <text evidence="1">The sequence shown here is derived from an EMBL/GenBank/DDBJ whole genome shotgun (WGS) entry which is preliminary data.</text>
</comment>
<proteinExistence type="predicted"/>
<dbReference type="EMBL" id="SRZB01000055">
    <property type="protein sequence ID" value="TGX96599.1"/>
    <property type="molecule type" value="Genomic_DNA"/>
</dbReference>
<protein>
    <submittedName>
        <fullName evidence="1">Uncharacterized protein</fullName>
    </submittedName>
</protein>
<accession>A0AC61QVS5</accession>